<evidence type="ECO:0000313" key="2">
    <source>
        <dbReference type="Proteomes" id="UP000242447"/>
    </source>
</evidence>
<protein>
    <recommendedName>
        <fullName evidence="3">GAF domain-containing protein</fullName>
    </recommendedName>
</protein>
<evidence type="ECO:0008006" key="3">
    <source>
        <dbReference type="Google" id="ProtNLM"/>
    </source>
</evidence>
<accession>A0A1W6P3F6</accession>
<geneLocation type="plasmid" evidence="1">
    <name>unnamed1</name>
</geneLocation>
<reference evidence="1 2" key="1">
    <citation type="submission" date="2017-02" db="EMBL/GenBank/DDBJ databases">
        <title>Ketogulonicigenium robustum SPU B003 Genome sequencing and assembly.</title>
        <authorList>
            <person name="Li Y."/>
            <person name="Liu L."/>
            <person name="Wang C."/>
            <person name="Zhang M."/>
            <person name="Zhang T."/>
            <person name="Zhang Y."/>
        </authorList>
    </citation>
    <scope>NUCLEOTIDE SEQUENCE [LARGE SCALE GENOMIC DNA]</scope>
    <source>
        <strain evidence="1 2">SPU_B003</strain>
        <plasmid evidence="1 2">unnamed1</plasmid>
    </source>
</reference>
<dbReference type="OrthoDB" id="7066078at2"/>
<evidence type="ECO:0000313" key="1">
    <source>
        <dbReference type="EMBL" id="ARO15877.1"/>
    </source>
</evidence>
<keyword evidence="2" id="KW-1185">Reference proteome</keyword>
<dbReference type="AlphaFoldDB" id="A0A1W6P3F6"/>
<proteinExistence type="predicted"/>
<dbReference type="EMBL" id="CP019938">
    <property type="protein sequence ID" value="ARO15877.1"/>
    <property type="molecule type" value="Genomic_DNA"/>
</dbReference>
<keyword evidence="1" id="KW-0614">Plasmid</keyword>
<gene>
    <name evidence="1" type="ORF">BVG79_p1000075</name>
</gene>
<dbReference type="KEGG" id="kro:BVG79_p1000075"/>
<dbReference type="RefSeq" id="WP_085787460.1">
    <property type="nucleotide sequence ID" value="NZ_CP019938.1"/>
</dbReference>
<name>A0A1W6P3F6_9RHOB</name>
<dbReference type="Gene3D" id="3.30.450.40">
    <property type="match status" value="1"/>
</dbReference>
<dbReference type="SUPFAM" id="SSF55781">
    <property type="entry name" value="GAF domain-like"/>
    <property type="match status" value="1"/>
</dbReference>
<dbReference type="InterPro" id="IPR029016">
    <property type="entry name" value="GAF-like_dom_sf"/>
</dbReference>
<dbReference type="Proteomes" id="UP000242447">
    <property type="component" value="Plasmid unnamed1"/>
</dbReference>
<organism evidence="1 2">
    <name type="scientific">Ketogulonicigenium robustum</name>
    <dbReference type="NCBI Taxonomy" id="92947"/>
    <lineage>
        <taxon>Bacteria</taxon>
        <taxon>Pseudomonadati</taxon>
        <taxon>Pseudomonadota</taxon>
        <taxon>Alphaproteobacteria</taxon>
        <taxon>Rhodobacterales</taxon>
        <taxon>Roseobacteraceae</taxon>
        <taxon>Ketogulonicigenium</taxon>
    </lineage>
</organism>
<sequence length="166" mass="17563">MTPEMPRAAFAAAIADATSPAAAYGALHALASALLPARLVTVTMLDRQNMLARRVYTSDAVAYPTTGTKPIIEDDWFRSIDTLRQTHISNDIANEKDDFADYDLILSLGCQAIINLPVALGGKVVATVNILDAKGSYPAEIAPMVEDVLKPAAMLATAVAMLHAPA</sequence>